<keyword evidence="4" id="KW-1185">Reference proteome</keyword>
<evidence type="ECO:0000256" key="1">
    <source>
        <dbReference type="SAM" id="MobiDB-lite"/>
    </source>
</evidence>
<sequence>MLRQRSKTSDEEFLLTLLNNVKIDHKAAANALEINKAACRMRFIRLQQKYGFKKKGKGIPRHKQAFAMTDDAEKENPHLPDPSISTTRERTIAIKQSLSNL</sequence>
<accession>A0A9P5GFJ7</accession>
<dbReference type="AlphaFoldDB" id="A0A9P5GFJ7"/>
<evidence type="ECO:0000313" key="4">
    <source>
        <dbReference type="Proteomes" id="UP000701341"/>
    </source>
</evidence>
<dbReference type="Pfam" id="PF22980">
    <property type="entry name" value="Myb_DNA-bind_8"/>
    <property type="match status" value="1"/>
</dbReference>
<name>A0A9P5GFJ7_PENCR</name>
<gene>
    <name evidence="3" type="ORF">PCG10_010591</name>
</gene>
<comment type="caution">
    <text evidence="3">The sequence shown here is derived from an EMBL/GenBank/DDBJ whole genome shotgun (WGS) entry which is preliminary data.</text>
</comment>
<evidence type="ECO:0000313" key="3">
    <source>
        <dbReference type="EMBL" id="KAF7518695.1"/>
    </source>
</evidence>
<dbReference type="Proteomes" id="UP000701341">
    <property type="component" value="Unassembled WGS sequence"/>
</dbReference>
<proteinExistence type="predicted"/>
<protein>
    <recommendedName>
        <fullName evidence="2">Myb-like DNA-binding domain-containing protein</fullName>
    </recommendedName>
</protein>
<evidence type="ECO:0000259" key="2">
    <source>
        <dbReference type="Pfam" id="PF22980"/>
    </source>
</evidence>
<reference evidence="3" key="1">
    <citation type="submission" date="2020-02" db="EMBL/GenBank/DDBJ databases">
        <authorList>
            <person name="Lichtner F.J."/>
        </authorList>
    </citation>
    <scope>NUCLEOTIDE SEQUENCE</scope>
    <source>
        <strain evidence="3">G10</strain>
    </source>
</reference>
<feature type="domain" description="Myb-like DNA-binding" evidence="2">
    <location>
        <begin position="10"/>
        <end position="51"/>
    </location>
</feature>
<dbReference type="EMBL" id="JAAOZQ010000096">
    <property type="protein sequence ID" value="KAF7518695.1"/>
    <property type="molecule type" value="Genomic_DNA"/>
</dbReference>
<dbReference type="InterPro" id="IPR054505">
    <property type="entry name" value="Myb_DNA-bind_8"/>
</dbReference>
<organism evidence="3 4">
    <name type="scientific">Penicillium crustosum</name>
    <name type="common">Blue mold fungus</name>
    <dbReference type="NCBI Taxonomy" id="36656"/>
    <lineage>
        <taxon>Eukaryota</taxon>
        <taxon>Fungi</taxon>
        <taxon>Dikarya</taxon>
        <taxon>Ascomycota</taxon>
        <taxon>Pezizomycotina</taxon>
        <taxon>Eurotiomycetes</taxon>
        <taxon>Eurotiomycetidae</taxon>
        <taxon>Eurotiales</taxon>
        <taxon>Aspergillaceae</taxon>
        <taxon>Penicillium</taxon>
    </lineage>
</organism>
<feature type="region of interest" description="Disordered" evidence="1">
    <location>
        <begin position="68"/>
        <end position="90"/>
    </location>
</feature>